<dbReference type="FunFam" id="2.40.110.10:FF:000008">
    <property type="entry name" value="Glutaryl-CoA dehydrogenase, mitochondrial"/>
    <property type="match status" value="1"/>
</dbReference>
<dbReference type="GO" id="GO:0005743">
    <property type="term" value="C:mitochondrial inner membrane"/>
    <property type="evidence" value="ECO:0007669"/>
    <property type="project" value="TreeGrafter"/>
</dbReference>
<evidence type="ECO:0000256" key="11">
    <source>
        <dbReference type="ARBA" id="ARBA00039033"/>
    </source>
</evidence>
<dbReference type="SUPFAM" id="SSF56645">
    <property type="entry name" value="Acyl-CoA dehydrogenase NM domain-like"/>
    <property type="match status" value="1"/>
</dbReference>
<evidence type="ECO:0000259" key="14">
    <source>
        <dbReference type="Pfam" id="PF00441"/>
    </source>
</evidence>
<evidence type="ECO:0000313" key="18">
    <source>
        <dbReference type="Proteomes" id="UP001153365"/>
    </source>
</evidence>
<keyword evidence="8" id="KW-0496">Mitochondrion</keyword>
<keyword evidence="6" id="KW-0809">Transit peptide</keyword>
<evidence type="ECO:0000256" key="13">
    <source>
        <dbReference type="RuleBase" id="RU362125"/>
    </source>
</evidence>
<comment type="catalytic activity">
    <reaction evidence="12">
        <text>glutaryl-CoA + oxidized [electron-transfer flavoprotein] + 2 H(+) = (2E)-butenoyl-CoA + reduced [electron-transfer flavoprotein] + CO2</text>
        <dbReference type="Rhea" id="RHEA:13389"/>
        <dbReference type="Rhea" id="RHEA-COMP:10685"/>
        <dbReference type="Rhea" id="RHEA-COMP:10686"/>
        <dbReference type="ChEBI" id="CHEBI:15378"/>
        <dbReference type="ChEBI" id="CHEBI:16526"/>
        <dbReference type="ChEBI" id="CHEBI:57332"/>
        <dbReference type="ChEBI" id="CHEBI:57378"/>
        <dbReference type="ChEBI" id="CHEBI:57692"/>
        <dbReference type="ChEBI" id="CHEBI:58307"/>
        <dbReference type="EC" id="1.3.8.6"/>
    </reaction>
</comment>
<protein>
    <recommendedName>
        <fullName evidence="11">glutaryl-CoA dehydrogenase (ETF)</fullName>
        <ecNumber evidence="11">1.3.8.6</ecNumber>
    </recommendedName>
</protein>
<evidence type="ECO:0000259" key="15">
    <source>
        <dbReference type="Pfam" id="PF02770"/>
    </source>
</evidence>
<dbReference type="EC" id="1.3.8.6" evidence="11"/>
<proteinExistence type="inferred from homology"/>
<dbReference type="Gene3D" id="1.20.140.10">
    <property type="entry name" value="Butyryl-CoA Dehydrogenase, subunit A, domain 3"/>
    <property type="match status" value="1"/>
</dbReference>
<comment type="cofactor">
    <cofactor evidence="1 13">
        <name>FAD</name>
        <dbReference type="ChEBI" id="CHEBI:57692"/>
    </cofactor>
</comment>
<feature type="domain" description="Acyl-CoA oxidase/dehydrogenase middle" evidence="15">
    <location>
        <begin position="166"/>
        <end position="259"/>
    </location>
</feature>
<evidence type="ECO:0000256" key="5">
    <source>
        <dbReference type="ARBA" id="ARBA00022827"/>
    </source>
</evidence>
<dbReference type="Gene3D" id="2.40.110.10">
    <property type="entry name" value="Butyryl-CoA Dehydrogenase, subunit A, domain 2"/>
    <property type="match status" value="1"/>
</dbReference>
<dbReference type="EMBL" id="CALTRL010005796">
    <property type="protein sequence ID" value="CAH7686523.1"/>
    <property type="molecule type" value="Genomic_DNA"/>
</dbReference>
<evidence type="ECO:0000256" key="4">
    <source>
        <dbReference type="ARBA" id="ARBA00022630"/>
    </source>
</evidence>
<dbReference type="GO" id="GO:0005759">
    <property type="term" value="C:mitochondrial matrix"/>
    <property type="evidence" value="ECO:0007669"/>
    <property type="project" value="UniProtKB-SubCell"/>
</dbReference>
<dbReference type="InterPro" id="IPR009075">
    <property type="entry name" value="AcylCo_DH/oxidase_C"/>
</dbReference>
<evidence type="ECO:0000256" key="2">
    <source>
        <dbReference type="ARBA" id="ARBA00004305"/>
    </source>
</evidence>
<sequence>MSMCNVLIGVARRSFACTKRRLHSSSRKLSARGFADYQWQDPLRLEKTLLTEDEIAIKEASRDYCQENLLPRVLEGYRNEEFDPKILKEMGKLGFLGPTISGYGCAGVSSVAYGLVAREVERVDSGYRSAMSVQSSLVMQPIYAFGSEKQKQQYLPALASGDLIGCFGLTEPGHGSDVAGMLTRATKDDNGSYILNGSKTWITNSPIADIFIVWAKCAWDEKIRGFILEKGMKGLSAPKISNKLALRASITGSIYLDSVSVPSENVLPNVAGLKGPFSCLNNARFGISFGVIGALEDCVERAREYALERVQFDKPLAAFQLVQKKLVDANTEAALGLCAAIQLGRLKDAGTWSPEMVSLLKRNNCGKALQHARILMDILGGNAVSDEYHIGRIASNLQVANTYEGTYDIHTLILGSALTGLKAFV</sequence>
<accession>A0AAV0BJL5</accession>
<dbReference type="Pfam" id="PF02770">
    <property type="entry name" value="Acyl-CoA_dh_M"/>
    <property type="match status" value="1"/>
</dbReference>
<dbReference type="InterPro" id="IPR013786">
    <property type="entry name" value="AcylCoA_DH/ox_N"/>
</dbReference>
<feature type="domain" description="Acyl-CoA dehydrogenase/oxidase C-terminal" evidence="14">
    <location>
        <begin position="277"/>
        <end position="418"/>
    </location>
</feature>
<evidence type="ECO:0000259" key="16">
    <source>
        <dbReference type="Pfam" id="PF02771"/>
    </source>
</evidence>
<dbReference type="GO" id="GO:0046949">
    <property type="term" value="P:fatty-acyl-CoA biosynthetic process"/>
    <property type="evidence" value="ECO:0007669"/>
    <property type="project" value="TreeGrafter"/>
</dbReference>
<dbReference type="SUPFAM" id="SSF47203">
    <property type="entry name" value="Acyl-CoA dehydrogenase C-terminal domain-like"/>
    <property type="match status" value="1"/>
</dbReference>
<dbReference type="InterPro" id="IPR036250">
    <property type="entry name" value="AcylCo_DH-like_C"/>
</dbReference>
<comment type="similarity">
    <text evidence="3 13">Belongs to the acyl-CoA dehydrogenase family.</text>
</comment>
<evidence type="ECO:0000313" key="17">
    <source>
        <dbReference type="EMBL" id="CAH7686523.1"/>
    </source>
</evidence>
<dbReference type="Pfam" id="PF02771">
    <property type="entry name" value="Acyl-CoA_dh_N"/>
    <property type="match status" value="1"/>
</dbReference>
<keyword evidence="4 13" id="KW-0285">Flavoprotein</keyword>
<evidence type="ECO:0000256" key="7">
    <source>
        <dbReference type="ARBA" id="ARBA00023002"/>
    </source>
</evidence>
<name>A0AAV0BJL5_PHAPC</name>
<dbReference type="InterPro" id="IPR052033">
    <property type="entry name" value="Glutaryl-CoA_DH_mitochondrial"/>
</dbReference>
<dbReference type="Pfam" id="PF00441">
    <property type="entry name" value="Acyl-CoA_dh_1"/>
    <property type="match status" value="1"/>
</dbReference>
<keyword evidence="18" id="KW-1185">Reference proteome</keyword>
<dbReference type="AlphaFoldDB" id="A0AAV0BJL5"/>
<dbReference type="InterPro" id="IPR037069">
    <property type="entry name" value="AcylCoA_DH/ox_N_sf"/>
</dbReference>
<comment type="pathway">
    <text evidence="9">Amino-acid metabolism; lysine degradation.</text>
</comment>
<keyword evidence="7 13" id="KW-0560">Oxidoreductase</keyword>
<dbReference type="GO" id="GO:0000062">
    <property type="term" value="F:fatty-acyl-CoA binding"/>
    <property type="evidence" value="ECO:0007669"/>
    <property type="project" value="TreeGrafter"/>
</dbReference>
<dbReference type="Proteomes" id="UP001153365">
    <property type="component" value="Unassembled WGS sequence"/>
</dbReference>
<evidence type="ECO:0000256" key="9">
    <source>
        <dbReference type="ARBA" id="ARBA00037899"/>
    </source>
</evidence>
<dbReference type="CDD" id="cd01151">
    <property type="entry name" value="GCD"/>
    <property type="match status" value="1"/>
</dbReference>
<reference evidence="17" key="1">
    <citation type="submission" date="2022-06" db="EMBL/GenBank/DDBJ databases">
        <authorList>
            <consortium name="SYNGENTA / RWTH Aachen University"/>
        </authorList>
    </citation>
    <scope>NUCLEOTIDE SEQUENCE</scope>
</reference>
<evidence type="ECO:0000256" key="8">
    <source>
        <dbReference type="ARBA" id="ARBA00023128"/>
    </source>
</evidence>
<dbReference type="GO" id="GO:0033539">
    <property type="term" value="P:fatty acid beta-oxidation using acyl-CoA dehydrogenase"/>
    <property type="evidence" value="ECO:0007669"/>
    <property type="project" value="TreeGrafter"/>
</dbReference>
<dbReference type="PANTHER" id="PTHR42807">
    <property type="entry name" value="GLUTARYL-COA DEHYDROGENASE, MITOCHONDRIAL"/>
    <property type="match status" value="1"/>
</dbReference>
<dbReference type="FunFam" id="1.10.540.10:FF:000003">
    <property type="entry name" value="glutaryl-CoA dehydrogenase, mitochondrial"/>
    <property type="match status" value="1"/>
</dbReference>
<dbReference type="PANTHER" id="PTHR42807:SF1">
    <property type="entry name" value="GLUTARYL-COA DEHYDROGENASE, MITOCHONDRIAL"/>
    <property type="match status" value="1"/>
</dbReference>
<dbReference type="InterPro" id="IPR006091">
    <property type="entry name" value="Acyl-CoA_Oxase/DH_mid-dom"/>
</dbReference>
<evidence type="ECO:0000256" key="6">
    <source>
        <dbReference type="ARBA" id="ARBA00022946"/>
    </source>
</evidence>
<dbReference type="GO" id="GO:0004361">
    <property type="term" value="F:glutaryl-CoA dehydrogenase activity"/>
    <property type="evidence" value="ECO:0007669"/>
    <property type="project" value="UniProtKB-EC"/>
</dbReference>
<evidence type="ECO:0000256" key="1">
    <source>
        <dbReference type="ARBA" id="ARBA00001974"/>
    </source>
</evidence>
<comment type="caution">
    <text evidence="17">The sequence shown here is derived from an EMBL/GenBank/DDBJ whole genome shotgun (WGS) entry which is preliminary data.</text>
</comment>
<dbReference type="Gene3D" id="1.10.540.10">
    <property type="entry name" value="Acyl-CoA dehydrogenase/oxidase, N-terminal domain"/>
    <property type="match status" value="1"/>
</dbReference>
<comment type="subcellular location">
    <subcellularLocation>
        <location evidence="2">Mitochondrion matrix</location>
    </subcellularLocation>
</comment>
<gene>
    <name evidence="17" type="ORF">PPACK8108_LOCUS21179</name>
</gene>
<evidence type="ECO:0000256" key="3">
    <source>
        <dbReference type="ARBA" id="ARBA00009347"/>
    </source>
</evidence>
<feature type="domain" description="Acyl-CoA dehydrogenase/oxidase N-terminal" evidence="16">
    <location>
        <begin position="51"/>
        <end position="162"/>
    </location>
</feature>
<dbReference type="FunFam" id="1.20.140.10:FF:000006">
    <property type="entry name" value="Glutaryl-CoA dehydrogenase, mitochondrial"/>
    <property type="match status" value="1"/>
</dbReference>
<evidence type="ECO:0000256" key="12">
    <source>
        <dbReference type="ARBA" id="ARBA00049493"/>
    </source>
</evidence>
<dbReference type="InterPro" id="IPR009100">
    <property type="entry name" value="AcylCoA_DH/oxidase_NM_dom_sf"/>
</dbReference>
<organism evidence="17 18">
    <name type="scientific">Phakopsora pachyrhizi</name>
    <name type="common">Asian soybean rust disease fungus</name>
    <dbReference type="NCBI Taxonomy" id="170000"/>
    <lineage>
        <taxon>Eukaryota</taxon>
        <taxon>Fungi</taxon>
        <taxon>Dikarya</taxon>
        <taxon>Basidiomycota</taxon>
        <taxon>Pucciniomycotina</taxon>
        <taxon>Pucciniomycetes</taxon>
        <taxon>Pucciniales</taxon>
        <taxon>Phakopsoraceae</taxon>
        <taxon>Phakopsora</taxon>
    </lineage>
</organism>
<dbReference type="GO" id="GO:0050660">
    <property type="term" value="F:flavin adenine dinucleotide binding"/>
    <property type="evidence" value="ECO:0007669"/>
    <property type="project" value="InterPro"/>
</dbReference>
<evidence type="ECO:0000256" key="10">
    <source>
        <dbReference type="ARBA" id="ARBA00037927"/>
    </source>
</evidence>
<dbReference type="InterPro" id="IPR046373">
    <property type="entry name" value="Acyl-CoA_Oxase/DH_mid-dom_sf"/>
</dbReference>
<comment type="pathway">
    <text evidence="10">Amino-acid metabolism; tryptophan metabolism.</text>
</comment>
<keyword evidence="5 13" id="KW-0274">FAD</keyword>